<accession>A0AAD5M0N0</accession>
<keyword evidence="2" id="KW-1185">Reference proteome</keyword>
<dbReference type="EMBL" id="JAHQIW010000501">
    <property type="protein sequence ID" value="KAJ1348413.1"/>
    <property type="molecule type" value="Genomic_DNA"/>
</dbReference>
<protein>
    <submittedName>
        <fullName evidence="1">Uncharacterized protein</fullName>
    </submittedName>
</protein>
<evidence type="ECO:0000313" key="1">
    <source>
        <dbReference type="EMBL" id="KAJ1348413.1"/>
    </source>
</evidence>
<name>A0AAD5M0N0_PARTN</name>
<sequence>MARLEVGVEEVGLEVKWKELKEPNPMKLRAINESNLPSKAQSAITPIQPSFAIKLGRKVEEHMSSSTGTYRITRLLTNKELIHVACSNDRNESEIPHLVITN</sequence>
<organism evidence="1 2">
    <name type="scientific">Parelaphostrongylus tenuis</name>
    <name type="common">Meningeal worm</name>
    <dbReference type="NCBI Taxonomy" id="148309"/>
    <lineage>
        <taxon>Eukaryota</taxon>
        <taxon>Metazoa</taxon>
        <taxon>Ecdysozoa</taxon>
        <taxon>Nematoda</taxon>
        <taxon>Chromadorea</taxon>
        <taxon>Rhabditida</taxon>
        <taxon>Rhabditina</taxon>
        <taxon>Rhabditomorpha</taxon>
        <taxon>Strongyloidea</taxon>
        <taxon>Metastrongylidae</taxon>
        <taxon>Parelaphostrongylus</taxon>
    </lineage>
</organism>
<evidence type="ECO:0000313" key="2">
    <source>
        <dbReference type="Proteomes" id="UP001196413"/>
    </source>
</evidence>
<reference evidence="1" key="1">
    <citation type="submission" date="2021-06" db="EMBL/GenBank/DDBJ databases">
        <title>Parelaphostrongylus tenuis whole genome reference sequence.</title>
        <authorList>
            <person name="Garwood T.J."/>
            <person name="Larsen P.A."/>
            <person name="Fountain-Jones N.M."/>
            <person name="Garbe J.R."/>
            <person name="Macchietto M.G."/>
            <person name="Kania S.A."/>
            <person name="Gerhold R.W."/>
            <person name="Richards J.E."/>
            <person name="Wolf T.M."/>
        </authorList>
    </citation>
    <scope>NUCLEOTIDE SEQUENCE</scope>
    <source>
        <strain evidence="1">MNPRO001-30</strain>
        <tissue evidence="1">Meninges</tissue>
    </source>
</reference>
<dbReference type="AlphaFoldDB" id="A0AAD5M0N0"/>
<comment type="caution">
    <text evidence="1">The sequence shown here is derived from an EMBL/GenBank/DDBJ whole genome shotgun (WGS) entry which is preliminary data.</text>
</comment>
<dbReference type="Proteomes" id="UP001196413">
    <property type="component" value="Unassembled WGS sequence"/>
</dbReference>
<proteinExistence type="predicted"/>
<gene>
    <name evidence="1" type="ORF">KIN20_003709</name>
</gene>